<keyword evidence="4" id="KW-1185">Reference proteome</keyword>
<feature type="chain" id="PRO_5038426768" evidence="2">
    <location>
        <begin position="31"/>
        <end position="340"/>
    </location>
</feature>
<dbReference type="SUPFAM" id="SSF53850">
    <property type="entry name" value="Periplasmic binding protein-like II"/>
    <property type="match status" value="1"/>
</dbReference>
<dbReference type="PROSITE" id="PS51257">
    <property type="entry name" value="PROKAR_LIPOPROTEIN"/>
    <property type="match status" value="1"/>
</dbReference>
<dbReference type="CDD" id="cd07012">
    <property type="entry name" value="PBP2_Bug_TTT"/>
    <property type="match status" value="1"/>
</dbReference>
<organism evidence="3 4">
    <name type="scientific">Jiangella mangrovi</name>
    <dbReference type="NCBI Taxonomy" id="1524084"/>
    <lineage>
        <taxon>Bacteria</taxon>
        <taxon>Bacillati</taxon>
        <taxon>Actinomycetota</taxon>
        <taxon>Actinomycetes</taxon>
        <taxon>Jiangellales</taxon>
        <taxon>Jiangellaceae</taxon>
        <taxon>Jiangella</taxon>
    </lineage>
</organism>
<proteinExistence type="inferred from homology"/>
<keyword evidence="3" id="KW-0675">Receptor</keyword>
<dbReference type="InterPro" id="IPR005064">
    <property type="entry name" value="BUG"/>
</dbReference>
<dbReference type="RefSeq" id="WP_184821187.1">
    <property type="nucleotide sequence ID" value="NZ_JACHMM010000001.1"/>
</dbReference>
<comment type="caution">
    <text evidence="3">The sequence shown here is derived from an EMBL/GenBank/DDBJ whole genome shotgun (WGS) entry which is preliminary data.</text>
</comment>
<evidence type="ECO:0000256" key="2">
    <source>
        <dbReference type="SAM" id="SignalP"/>
    </source>
</evidence>
<dbReference type="Proteomes" id="UP000542813">
    <property type="component" value="Unassembled WGS sequence"/>
</dbReference>
<protein>
    <submittedName>
        <fullName evidence="3">Tripartite-type tricarboxylate transporter receptor subunit TctC</fullName>
    </submittedName>
</protein>
<reference evidence="3 4" key="1">
    <citation type="submission" date="2020-08" db="EMBL/GenBank/DDBJ databases">
        <title>Sequencing the genomes of 1000 actinobacteria strains.</title>
        <authorList>
            <person name="Klenk H.-P."/>
        </authorList>
    </citation>
    <scope>NUCLEOTIDE SEQUENCE [LARGE SCALE GENOMIC DNA]</scope>
    <source>
        <strain evidence="3 4">DSM 102122</strain>
    </source>
</reference>
<dbReference type="PANTHER" id="PTHR42928">
    <property type="entry name" value="TRICARBOXYLATE-BINDING PROTEIN"/>
    <property type="match status" value="1"/>
</dbReference>
<name>A0A7W9GP22_9ACTN</name>
<dbReference type="AlphaFoldDB" id="A0A7W9GP22"/>
<dbReference type="Pfam" id="PF03401">
    <property type="entry name" value="TctC"/>
    <property type="match status" value="1"/>
</dbReference>
<dbReference type="Gene3D" id="3.40.190.150">
    <property type="entry name" value="Bordetella uptake gene, domain 1"/>
    <property type="match status" value="1"/>
</dbReference>
<gene>
    <name evidence="3" type="ORF">HD601_001827</name>
</gene>
<comment type="similarity">
    <text evidence="1">Belongs to the UPF0065 (bug) family.</text>
</comment>
<keyword evidence="2" id="KW-0732">Signal</keyword>
<evidence type="ECO:0000313" key="4">
    <source>
        <dbReference type="Proteomes" id="UP000542813"/>
    </source>
</evidence>
<dbReference type="PIRSF" id="PIRSF017082">
    <property type="entry name" value="YflP"/>
    <property type="match status" value="1"/>
</dbReference>
<dbReference type="EMBL" id="JACHMM010000001">
    <property type="protein sequence ID" value="MBB5787252.1"/>
    <property type="molecule type" value="Genomic_DNA"/>
</dbReference>
<sequence length="340" mass="34910">MNLKKLSTWRTAAAAVGVLGLALSACSTTASGSGEDDFPTEDIQLYLGYDTGGSADPLAREYGRLLGEELGVNVTIQNRPGGSGAVATTEVLGRDPDGYTIAVAPASQLTMTPILSSDAVSYSGPDDWTTLGGILEQQNGLMVRTDSGWASLEDFIAAAKAAPGQLSVGVSSATGANAMGMASLMEVAGIDVKLVPFEGGAGEAAAALLGGHIDAMNGTLTGQLGMLQSGDLISLGHSGDLPYEPAESLTFDEQGYDLTSLGETTYYAYAPNDLPEDVFTALTDAHQAVVTGDEFAEWLDTNGYVGHATTADEAEDELRQAAEDAQEGVDLLTNAGLDLG</sequence>
<dbReference type="Gene3D" id="3.40.190.10">
    <property type="entry name" value="Periplasmic binding protein-like II"/>
    <property type="match status" value="1"/>
</dbReference>
<dbReference type="PANTHER" id="PTHR42928:SF5">
    <property type="entry name" value="BLR1237 PROTEIN"/>
    <property type="match status" value="1"/>
</dbReference>
<dbReference type="InterPro" id="IPR042100">
    <property type="entry name" value="Bug_dom1"/>
</dbReference>
<evidence type="ECO:0000313" key="3">
    <source>
        <dbReference type="EMBL" id="MBB5787252.1"/>
    </source>
</evidence>
<accession>A0A7W9GP22</accession>
<feature type="signal peptide" evidence="2">
    <location>
        <begin position="1"/>
        <end position="30"/>
    </location>
</feature>
<evidence type="ECO:0000256" key="1">
    <source>
        <dbReference type="ARBA" id="ARBA00006987"/>
    </source>
</evidence>